<dbReference type="Gene3D" id="3.40.50.1010">
    <property type="entry name" value="5'-nuclease"/>
    <property type="match status" value="1"/>
</dbReference>
<evidence type="ECO:0000256" key="4">
    <source>
        <dbReference type="ARBA" id="ARBA00022723"/>
    </source>
</evidence>
<dbReference type="InterPro" id="IPR029060">
    <property type="entry name" value="PIN-like_dom_sf"/>
</dbReference>
<keyword evidence="6" id="KW-0460">Magnesium</keyword>
<evidence type="ECO:0000259" key="8">
    <source>
        <dbReference type="Pfam" id="PF01850"/>
    </source>
</evidence>
<dbReference type="SUPFAM" id="SSF88723">
    <property type="entry name" value="PIN domain-like"/>
    <property type="match status" value="1"/>
</dbReference>
<keyword evidence="4" id="KW-0479">Metal-binding</keyword>
<evidence type="ECO:0000256" key="7">
    <source>
        <dbReference type="ARBA" id="ARBA00038093"/>
    </source>
</evidence>
<reference evidence="9 10" key="1">
    <citation type="journal article" date="2016" name="Nat. Commun.">
        <title>Thousands of microbial genomes shed light on interconnected biogeochemical processes in an aquifer system.</title>
        <authorList>
            <person name="Anantharaman K."/>
            <person name="Brown C.T."/>
            <person name="Hug L.A."/>
            <person name="Sharon I."/>
            <person name="Castelle C.J."/>
            <person name="Probst A.J."/>
            <person name="Thomas B.C."/>
            <person name="Singh A."/>
            <person name="Wilkins M.J."/>
            <person name="Karaoz U."/>
            <person name="Brodie E.L."/>
            <person name="Williams K.H."/>
            <person name="Hubbard S.S."/>
            <person name="Banfield J.F."/>
        </authorList>
    </citation>
    <scope>NUCLEOTIDE SEQUENCE [LARGE SCALE GENOMIC DNA]</scope>
</reference>
<evidence type="ECO:0000313" key="9">
    <source>
        <dbReference type="EMBL" id="OGM25016.1"/>
    </source>
</evidence>
<accession>A0A1F7YCI1</accession>
<evidence type="ECO:0000256" key="2">
    <source>
        <dbReference type="ARBA" id="ARBA00022649"/>
    </source>
</evidence>
<gene>
    <name evidence="9" type="ORF">A2627_05110</name>
</gene>
<proteinExistence type="inferred from homology"/>
<comment type="caution">
    <text evidence="9">The sequence shown here is derived from an EMBL/GenBank/DDBJ whole genome shotgun (WGS) entry which is preliminary data.</text>
</comment>
<dbReference type="EMBL" id="MGGI01000024">
    <property type="protein sequence ID" value="OGM25016.1"/>
    <property type="molecule type" value="Genomic_DNA"/>
</dbReference>
<feature type="domain" description="PIN" evidence="8">
    <location>
        <begin position="3"/>
        <end position="122"/>
    </location>
</feature>
<comment type="cofactor">
    <cofactor evidence="1">
        <name>Mg(2+)</name>
        <dbReference type="ChEBI" id="CHEBI:18420"/>
    </cofactor>
</comment>
<evidence type="ECO:0000256" key="6">
    <source>
        <dbReference type="ARBA" id="ARBA00022842"/>
    </source>
</evidence>
<dbReference type="GO" id="GO:0004518">
    <property type="term" value="F:nuclease activity"/>
    <property type="evidence" value="ECO:0007669"/>
    <property type="project" value="UniProtKB-KW"/>
</dbReference>
<dbReference type="Proteomes" id="UP000178851">
    <property type="component" value="Unassembled WGS sequence"/>
</dbReference>
<dbReference type="PANTHER" id="PTHR33653:SF1">
    <property type="entry name" value="RIBONUCLEASE VAPC2"/>
    <property type="match status" value="1"/>
</dbReference>
<keyword evidence="3" id="KW-0540">Nuclease</keyword>
<dbReference type="GO" id="GO:0016787">
    <property type="term" value="F:hydrolase activity"/>
    <property type="evidence" value="ECO:0007669"/>
    <property type="project" value="UniProtKB-KW"/>
</dbReference>
<organism evidence="9 10">
    <name type="scientific">Candidatus Woesebacteria bacterium RIFCSPHIGHO2_01_FULL_39_28</name>
    <dbReference type="NCBI Taxonomy" id="1802496"/>
    <lineage>
        <taxon>Bacteria</taxon>
        <taxon>Candidatus Woeseibacteriota</taxon>
    </lineage>
</organism>
<dbReference type="InterPro" id="IPR050556">
    <property type="entry name" value="Type_II_TA_system_RNase"/>
</dbReference>
<keyword evidence="2" id="KW-1277">Toxin-antitoxin system</keyword>
<dbReference type="GO" id="GO:0046872">
    <property type="term" value="F:metal ion binding"/>
    <property type="evidence" value="ECO:0007669"/>
    <property type="project" value="UniProtKB-KW"/>
</dbReference>
<evidence type="ECO:0000256" key="5">
    <source>
        <dbReference type="ARBA" id="ARBA00022801"/>
    </source>
</evidence>
<dbReference type="CDD" id="cd09881">
    <property type="entry name" value="PIN_VapC4-5_FitB-like"/>
    <property type="match status" value="1"/>
</dbReference>
<dbReference type="InterPro" id="IPR002716">
    <property type="entry name" value="PIN_dom"/>
</dbReference>
<sequence length="127" mass="14465">MKYLIDTDYAISFLKGKKEAVEILTKYQNNLAMSVISLAEILDGIYNQPEEKKRLIDLKDFLTGIDILKVDERVATAFAKIRSKLRAKRALLESLDIIIAATAMDQRLVLITGNKKHFERIEGLKIL</sequence>
<dbReference type="PANTHER" id="PTHR33653">
    <property type="entry name" value="RIBONUCLEASE VAPC2"/>
    <property type="match status" value="1"/>
</dbReference>
<keyword evidence="5" id="KW-0378">Hydrolase</keyword>
<dbReference type="Pfam" id="PF01850">
    <property type="entry name" value="PIN"/>
    <property type="match status" value="1"/>
</dbReference>
<evidence type="ECO:0000256" key="1">
    <source>
        <dbReference type="ARBA" id="ARBA00001946"/>
    </source>
</evidence>
<evidence type="ECO:0000256" key="3">
    <source>
        <dbReference type="ARBA" id="ARBA00022722"/>
    </source>
</evidence>
<protein>
    <recommendedName>
        <fullName evidence="8">PIN domain-containing protein</fullName>
    </recommendedName>
</protein>
<evidence type="ECO:0000313" key="10">
    <source>
        <dbReference type="Proteomes" id="UP000178851"/>
    </source>
</evidence>
<name>A0A1F7YCI1_9BACT</name>
<comment type="similarity">
    <text evidence="7">Belongs to the PINc/VapC protein family.</text>
</comment>
<dbReference type="AlphaFoldDB" id="A0A1F7YCI1"/>